<sequence>MEEKILLREQDLPLPNNKQSGSGAAKKQCRRRRWATSALLTSLALMAWTHCGSGPLFAGRNPVQKQPQCAQVAPLRPNATSAKLDEMDGYLKSSAFKDVSVARLSGAVRIPTVSYDDLSQDVSADPRWQAMPPFVDYLAKTFPLVHEKLDLDKINTHGLLYTWQGSEKSLKPTLLMAHYDVVPVANETVGSWTHPPFSGHFDGHYVWGRGSMDCKNSLIGILSAVEALLEAGFSPRRTVLLSFGFDEEISGARGAGHLAPEILSRYGKDGVAILVDEGAGMKESWGTAFALPGVAEKGYMDVDVVVRMPGGHSSIPLPHNGIGVMSQLIVALEDNPYSPRLSDENPYLSLLQCGNDHGEDFPKGLSKLLDKRGKGRGHCRKDPLAEEAAKAGAGTKYLFTTSFAPDIIHGGVKVNALPERTALRINYRINVGETTEQVRDRLKHLAGKVAARHNLTLNAFSHVPSGNVEEPEDDDEEPSSITLRVRRAPLEPAPVTPTSVEGVTPYAVLSGTTRALYGEELVVAPSLMTGNTDTRYYWDVTKHIFRYMPAFELGSTDDFMDGIHTVNEKASIGAHVNGVAWFSLFIRNMDEVELD</sequence>
<dbReference type="InterPro" id="IPR011650">
    <property type="entry name" value="Peptidase_M20_dimer"/>
</dbReference>
<name>A0A4P7NLJ3_PYROR</name>
<evidence type="ECO:0000256" key="2">
    <source>
        <dbReference type="ARBA" id="ARBA00022670"/>
    </source>
</evidence>
<dbReference type="Gene3D" id="3.40.630.10">
    <property type="entry name" value="Zn peptidases"/>
    <property type="match status" value="1"/>
</dbReference>
<dbReference type="CDD" id="cd05674">
    <property type="entry name" value="M20_yscS"/>
    <property type="match status" value="1"/>
</dbReference>
<dbReference type="SUPFAM" id="SSF53187">
    <property type="entry name" value="Zn-dependent exopeptidases"/>
    <property type="match status" value="1"/>
</dbReference>
<evidence type="ECO:0000313" key="11">
    <source>
        <dbReference type="Proteomes" id="UP000294847"/>
    </source>
</evidence>
<evidence type="ECO:0000256" key="1">
    <source>
        <dbReference type="ARBA" id="ARBA00006247"/>
    </source>
</evidence>
<feature type="binding site" evidence="7">
    <location>
        <position position="248"/>
    </location>
    <ligand>
        <name>Zn(2+)</name>
        <dbReference type="ChEBI" id="CHEBI:29105"/>
        <label>1</label>
    </ligand>
</feature>
<accession>A0A4P7NLJ3</accession>
<feature type="binding site" evidence="7">
    <location>
        <position position="276"/>
    </location>
    <ligand>
        <name>Zn(2+)</name>
        <dbReference type="ChEBI" id="CHEBI:29105"/>
        <label>2</label>
    </ligand>
</feature>
<feature type="domain" description="Peptidase M20 dimerisation" evidence="9">
    <location>
        <begin position="294"/>
        <end position="452"/>
    </location>
</feature>
<dbReference type="Pfam" id="PF01546">
    <property type="entry name" value="Peptidase_M20"/>
    <property type="match status" value="1"/>
</dbReference>
<dbReference type="GO" id="GO:0046872">
    <property type="term" value="F:metal ion binding"/>
    <property type="evidence" value="ECO:0007669"/>
    <property type="project" value="UniProtKB-KW"/>
</dbReference>
<keyword evidence="3 7" id="KW-0479">Metal-binding</keyword>
<evidence type="ECO:0000256" key="5">
    <source>
        <dbReference type="ARBA" id="ARBA00022833"/>
    </source>
</evidence>
<dbReference type="PANTHER" id="PTHR45962:SF1">
    <property type="entry name" value="N-FATTY-ACYL-AMINO ACID SYNTHASE_HYDROLASE PM20D1"/>
    <property type="match status" value="1"/>
</dbReference>
<dbReference type="PIRSF" id="PIRSF037217">
    <property type="entry name" value="Carboxypeptidase_S"/>
    <property type="match status" value="1"/>
</dbReference>
<evidence type="ECO:0000256" key="3">
    <source>
        <dbReference type="ARBA" id="ARBA00022723"/>
    </source>
</evidence>
<dbReference type="Gene3D" id="3.30.70.360">
    <property type="match status" value="1"/>
</dbReference>
<organism evidence="10 11">
    <name type="scientific">Pyricularia oryzae</name>
    <name type="common">Rice blast fungus</name>
    <name type="synonym">Magnaporthe oryzae</name>
    <dbReference type="NCBI Taxonomy" id="318829"/>
    <lineage>
        <taxon>Eukaryota</taxon>
        <taxon>Fungi</taxon>
        <taxon>Dikarya</taxon>
        <taxon>Ascomycota</taxon>
        <taxon>Pezizomycotina</taxon>
        <taxon>Sordariomycetes</taxon>
        <taxon>Sordariomycetidae</taxon>
        <taxon>Magnaporthales</taxon>
        <taxon>Pyriculariaceae</taxon>
        <taxon>Pyricularia</taxon>
    </lineage>
</organism>
<evidence type="ECO:0000256" key="7">
    <source>
        <dbReference type="PIRSR" id="PIRSR037217-2"/>
    </source>
</evidence>
<evidence type="ECO:0000256" key="4">
    <source>
        <dbReference type="ARBA" id="ARBA00022801"/>
    </source>
</evidence>
<dbReference type="GO" id="GO:0051603">
    <property type="term" value="P:proteolysis involved in protein catabolic process"/>
    <property type="evidence" value="ECO:0007669"/>
    <property type="project" value="TreeGrafter"/>
</dbReference>
<feature type="binding site" evidence="7">
    <location>
        <position position="213"/>
    </location>
    <ligand>
        <name>Zn(2+)</name>
        <dbReference type="ChEBI" id="CHEBI:29105"/>
        <label>1</label>
    </ligand>
</feature>
<protein>
    <recommendedName>
        <fullName evidence="9">Peptidase M20 dimerisation domain-containing protein</fullName>
    </recommendedName>
</protein>
<dbReference type="EMBL" id="CP034208">
    <property type="protein sequence ID" value="QBZ63033.1"/>
    <property type="molecule type" value="Genomic_DNA"/>
</dbReference>
<comment type="similarity">
    <text evidence="1">Belongs to the peptidase M20A family.</text>
</comment>
<evidence type="ECO:0000259" key="9">
    <source>
        <dbReference type="Pfam" id="PF07687"/>
    </source>
</evidence>
<dbReference type="AlphaFoldDB" id="A0A4P7NLJ3"/>
<gene>
    <name evidence="10" type="ORF">PoMZ_11924</name>
</gene>
<keyword evidence="2" id="KW-0645">Protease</keyword>
<dbReference type="Pfam" id="PF07687">
    <property type="entry name" value="M20_dimer"/>
    <property type="match status" value="1"/>
</dbReference>
<dbReference type="InterPro" id="IPR002933">
    <property type="entry name" value="Peptidase_M20"/>
</dbReference>
<dbReference type="InterPro" id="IPR047177">
    <property type="entry name" value="Pept_M20A"/>
</dbReference>
<evidence type="ECO:0000313" key="10">
    <source>
        <dbReference type="EMBL" id="QBZ63033.1"/>
    </source>
</evidence>
<feature type="compositionally biased region" description="Basic and acidic residues" evidence="8">
    <location>
        <begin position="1"/>
        <end position="11"/>
    </location>
</feature>
<proteinExistence type="inferred from homology"/>
<evidence type="ECO:0000256" key="6">
    <source>
        <dbReference type="PIRSR" id="PIRSR037217-1"/>
    </source>
</evidence>
<dbReference type="FunFam" id="3.40.630.10:FF:000027">
    <property type="entry name" value="N-fatty-acyl-amino acid synthase/hydrolase PM20D1"/>
    <property type="match status" value="1"/>
</dbReference>
<dbReference type="GO" id="GO:0004181">
    <property type="term" value="F:metallocarboxypeptidase activity"/>
    <property type="evidence" value="ECO:0007669"/>
    <property type="project" value="InterPro"/>
</dbReference>
<feature type="binding site" evidence="7">
    <location>
        <position position="213"/>
    </location>
    <ligand>
        <name>Zn(2+)</name>
        <dbReference type="ChEBI" id="CHEBI:29105"/>
        <label>2</label>
    </ligand>
</feature>
<dbReference type="InterPro" id="IPR036264">
    <property type="entry name" value="Bact_exopeptidase_dim_dom"/>
</dbReference>
<feature type="binding site" evidence="7">
    <location>
        <position position="178"/>
    </location>
    <ligand>
        <name>Zn(2+)</name>
        <dbReference type="ChEBI" id="CHEBI:29105"/>
        <label>2</label>
    </ligand>
</feature>
<feature type="binding site" evidence="7">
    <location>
        <position position="564"/>
    </location>
    <ligand>
        <name>Zn(2+)</name>
        <dbReference type="ChEBI" id="CHEBI:29105"/>
        <label>1</label>
    </ligand>
</feature>
<feature type="region of interest" description="Disordered" evidence="8">
    <location>
        <begin position="1"/>
        <end position="28"/>
    </location>
</feature>
<dbReference type="Proteomes" id="UP000294847">
    <property type="component" value="Chromosome 5"/>
</dbReference>
<dbReference type="GO" id="GO:0000328">
    <property type="term" value="C:fungal-type vacuole lumen"/>
    <property type="evidence" value="ECO:0007669"/>
    <property type="project" value="TreeGrafter"/>
</dbReference>
<feature type="active site" evidence="6">
    <location>
        <position position="180"/>
    </location>
</feature>
<keyword evidence="4" id="KW-0378">Hydrolase</keyword>
<dbReference type="SUPFAM" id="SSF55031">
    <property type="entry name" value="Bacterial exopeptidase dimerisation domain"/>
    <property type="match status" value="1"/>
</dbReference>
<dbReference type="PANTHER" id="PTHR45962">
    <property type="entry name" value="N-FATTY-ACYL-AMINO ACID SYNTHASE/HYDROLASE PM20D1"/>
    <property type="match status" value="1"/>
</dbReference>
<feature type="active site" description="Proton acceptor" evidence="6">
    <location>
        <position position="247"/>
    </location>
</feature>
<evidence type="ECO:0000256" key="8">
    <source>
        <dbReference type="SAM" id="MobiDB-lite"/>
    </source>
</evidence>
<reference evidence="10 11" key="1">
    <citation type="journal article" date="2019" name="Mol. Biol. Evol.">
        <title>Blast fungal genomes show frequent chromosomal changes, gene gains and losses, and effector gene turnover.</title>
        <authorList>
            <person name="Gomez Luciano L.B."/>
            <person name="Jason Tsai I."/>
            <person name="Chuma I."/>
            <person name="Tosa Y."/>
            <person name="Chen Y.H."/>
            <person name="Li J.Y."/>
            <person name="Li M.Y."/>
            <person name="Jade Lu M.Y."/>
            <person name="Nakayashiki H."/>
            <person name="Li W.H."/>
        </authorList>
    </citation>
    <scope>NUCLEOTIDE SEQUENCE [LARGE SCALE GENOMIC DNA]</scope>
    <source>
        <strain evidence="10">MZ5-1-6</strain>
    </source>
</reference>
<dbReference type="InterPro" id="IPR017141">
    <property type="entry name" value="Pept_M20_carboxypep"/>
</dbReference>
<keyword evidence="5 7" id="KW-0862">Zinc</keyword>